<name>A0A239AXZ9_9ACTN</name>
<accession>A0A239AXZ9</accession>
<proteinExistence type="predicted"/>
<dbReference type="AlphaFoldDB" id="A0A239AXZ9"/>
<evidence type="ECO:0000256" key="1">
    <source>
        <dbReference type="SAM" id="Phobius"/>
    </source>
</evidence>
<keyword evidence="1" id="KW-0472">Membrane</keyword>
<sequence>MSSSYAYHDRRRVNAWRLWGVGAVAAVLAGLLAKSGILVAQRFLLLPLFAPQGYGVWRDAAATAYVLGAGLIALAATLLLRVLLAATPRAMLFFGWIMTALTFFAVVVPLTLHRSNEMLAACVVNLFIGLIVTSLLAGAARWALTRGGQAPRPAWR</sequence>
<feature type="transmembrane region" description="Helical" evidence="1">
    <location>
        <begin position="91"/>
        <end position="112"/>
    </location>
</feature>
<keyword evidence="3" id="KW-1185">Reference proteome</keyword>
<dbReference type="RefSeq" id="WP_089222416.1">
    <property type="nucleotide sequence ID" value="NZ_FZOF01000002.1"/>
</dbReference>
<gene>
    <name evidence="2" type="ORF">SAMN05216252_102254</name>
</gene>
<evidence type="ECO:0000313" key="3">
    <source>
        <dbReference type="Proteomes" id="UP000198280"/>
    </source>
</evidence>
<feature type="transmembrane region" description="Helical" evidence="1">
    <location>
        <begin position="118"/>
        <end position="144"/>
    </location>
</feature>
<feature type="transmembrane region" description="Helical" evidence="1">
    <location>
        <begin position="21"/>
        <end position="44"/>
    </location>
</feature>
<dbReference type="Proteomes" id="UP000198280">
    <property type="component" value="Unassembled WGS sequence"/>
</dbReference>
<evidence type="ECO:0000313" key="2">
    <source>
        <dbReference type="EMBL" id="SNS00585.1"/>
    </source>
</evidence>
<dbReference type="OrthoDB" id="4868427at2"/>
<organism evidence="2 3">
    <name type="scientific">Actinacidiphila glaucinigra</name>
    <dbReference type="NCBI Taxonomy" id="235986"/>
    <lineage>
        <taxon>Bacteria</taxon>
        <taxon>Bacillati</taxon>
        <taxon>Actinomycetota</taxon>
        <taxon>Actinomycetes</taxon>
        <taxon>Kitasatosporales</taxon>
        <taxon>Streptomycetaceae</taxon>
        <taxon>Actinacidiphila</taxon>
    </lineage>
</organism>
<feature type="transmembrane region" description="Helical" evidence="1">
    <location>
        <begin position="64"/>
        <end position="84"/>
    </location>
</feature>
<protein>
    <submittedName>
        <fullName evidence="2">Uncharacterized protein</fullName>
    </submittedName>
</protein>
<keyword evidence="1" id="KW-1133">Transmembrane helix</keyword>
<dbReference type="EMBL" id="FZOF01000002">
    <property type="protein sequence ID" value="SNS00585.1"/>
    <property type="molecule type" value="Genomic_DNA"/>
</dbReference>
<keyword evidence="1" id="KW-0812">Transmembrane</keyword>
<reference evidence="2 3" key="1">
    <citation type="submission" date="2017-06" db="EMBL/GenBank/DDBJ databases">
        <authorList>
            <person name="Kim H.J."/>
            <person name="Triplett B.A."/>
        </authorList>
    </citation>
    <scope>NUCLEOTIDE SEQUENCE [LARGE SCALE GENOMIC DNA]</scope>
    <source>
        <strain evidence="2 3">CGMCC 4.1858</strain>
    </source>
</reference>